<evidence type="ECO:0000256" key="6">
    <source>
        <dbReference type="SAM" id="Phobius"/>
    </source>
</evidence>
<sequence length="128" mass="14661">MISPTVFAKVSTPKTDEKFKWTIDDISSLKPADIDEGTISQHVFEEDPHVESIVQQKIDTFFSEKVIVPSPMTEVIRIPLITDVHGDNGPISTSTVPKEYSEGLFFILLSTYLFKLFYYMCYMFIKII</sequence>
<organism evidence="7 8">
    <name type="scientific">Rhamnusium bicolor</name>
    <dbReference type="NCBI Taxonomy" id="1586634"/>
    <lineage>
        <taxon>Eukaryota</taxon>
        <taxon>Metazoa</taxon>
        <taxon>Ecdysozoa</taxon>
        <taxon>Arthropoda</taxon>
        <taxon>Hexapoda</taxon>
        <taxon>Insecta</taxon>
        <taxon>Pterygota</taxon>
        <taxon>Neoptera</taxon>
        <taxon>Endopterygota</taxon>
        <taxon>Coleoptera</taxon>
        <taxon>Polyphaga</taxon>
        <taxon>Cucujiformia</taxon>
        <taxon>Chrysomeloidea</taxon>
        <taxon>Cerambycidae</taxon>
        <taxon>Lepturinae</taxon>
        <taxon>Rhagiini</taxon>
        <taxon>Rhamnusium</taxon>
    </lineage>
</organism>
<dbReference type="EMBL" id="JANEYF010001213">
    <property type="protein sequence ID" value="KAJ8965542.1"/>
    <property type="molecule type" value="Genomic_DNA"/>
</dbReference>
<evidence type="ECO:0000313" key="8">
    <source>
        <dbReference type="Proteomes" id="UP001162156"/>
    </source>
</evidence>
<evidence type="ECO:0000256" key="3">
    <source>
        <dbReference type="ARBA" id="ARBA00022618"/>
    </source>
</evidence>
<evidence type="ECO:0000256" key="5">
    <source>
        <dbReference type="ARBA" id="ARBA00023306"/>
    </source>
</evidence>
<dbReference type="PANTHER" id="PTHR14728">
    <property type="entry name" value="PROTEIN AURORA BOREALIS"/>
    <property type="match status" value="1"/>
</dbReference>
<reference evidence="7" key="1">
    <citation type="journal article" date="2023" name="Insect Mol. Biol.">
        <title>Genome sequencing provides insights into the evolution of gene families encoding plant cell wall-degrading enzymes in longhorned beetles.</title>
        <authorList>
            <person name="Shin N.R."/>
            <person name="Okamura Y."/>
            <person name="Kirsch R."/>
            <person name="Pauchet Y."/>
        </authorList>
    </citation>
    <scope>NUCLEOTIDE SEQUENCE</scope>
    <source>
        <strain evidence="7">RBIC_L_NR</strain>
    </source>
</reference>
<dbReference type="GO" id="GO:0005737">
    <property type="term" value="C:cytoplasm"/>
    <property type="evidence" value="ECO:0007669"/>
    <property type="project" value="TreeGrafter"/>
</dbReference>
<gene>
    <name evidence="7" type="ORF">NQ314_004042</name>
</gene>
<keyword evidence="6" id="KW-1133">Transmembrane helix</keyword>
<dbReference type="Pfam" id="PF15280">
    <property type="entry name" value="BORA_N"/>
    <property type="match status" value="1"/>
</dbReference>
<name>A0AAV8ZN92_9CUCU</name>
<keyword evidence="8" id="KW-1185">Reference proteome</keyword>
<keyword evidence="5" id="KW-0131">Cell cycle</keyword>
<dbReference type="AlphaFoldDB" id="A0AAV8ZN92"/>
<dbReference type="Proteomes" id="UP001162156">
    <property type="component" value="Unassembled WGS sequence"/>
</dbReference>
<comment type="similarity">
    <text evidence="1">Belongs to the BORA family.</text>
</comment>
<dbReference type="GO" id="GO:0019901">
    <property type="term" value="F:protein kinase binding"/>
    <property type="evidence" value="ECO:0007669"/>
    <property type="project" value="TreeGrafter"/>
</dbReference>
<dbReference type="GO" id="GO:0060236">
    <property type="term" value="P:regulation of mitotic spindle organization"/>
    <property type="evidence" value="ECO:0007669"/>
    <property type="project" value="TreeGrafter"/>
</dbReference>
<keyword evidence="4" id="KW-0498">Mitosis</keyword>
<dbReference type="PRINTS" id="PR02038">
    <property type="entry name" value="AURORABORA"/>
</dbReference>
<dbReference type="GO" id="GO:0051301">
    <property type="term" value="P:cell division"/>
    <property type="evidence" value="ECO:0007669"/>
    <property type="project" value="UniProtKB-KW"/>
</dbReference>
<comment type="caution">
    <text evidence="7">The sequence shown here is derived from an EMBL/GenBank/DDBJ whole genome shotgun (WGS) entry which is preliminary data.</text>
</comment>
<proteinExistence type="inferred from homology"/>
<dbReference type="InterPro" id="IPR023252">
    <property type="entry name" value="Aurora_borealis_protein"/>
</dbReference>
<evidence type="ECO:0000256" key="2">
    <source>
        <dbReference type="ARBA" id="ARBA00020055"/>
    </source>
</evidence>
<accession>A0AAV8ZN92</accession>
<keyword evidence="3" id="KW-0132">Cell division</keyword>
<dbReference type="GO" id="GO:0005634">
    <property type="term" value="C:nucleus"/>
    <property type="evidence" value="ECO:0007669"/>
    <property type="project" value="TreeGrafter"/>
</dbReference>
<evidence type="ECO:0000256" key="1">
    <source>
        <dbReference type="ARBA" id="ARBA00010963"/>
    </source>
</evidence>
<keyword evidence="6" id="KW-0472">Membrane</keyword>
<evidence type="ECO:0000256" key="4">
    <source>
        <dbReference type="ARBA" id="ARBA00022776"/>
    </source>
</evidence>
<dbReference type="GO" id="GO:0007088">
    <property type="term" value="P:regulation of mitotic nuclear division"/>
    <property type="evidence" value="ECO:0007669"/>
    <property type="project" value="TreeGrafter"/>
</dbReference>
<evidence type="ECO:0000313" key="7">
    <source>
        <dbReference type="EMBL" id="KAJ8965542.1"/>
    </source>
</evidence>
<dbReference type="PANTHER" id="PTHR14728:SF2">
    <property type="entry name" value="PROTEIN AURORA BOREALIS"/>
    <property type="match status" value="1"/>
</dbReference>
<keyword evidence="6" id="KW-0812">Transmembrane</keyword>
<feature type="transmembrane region" description="Helical" evidence="6">
    <location>
        <begin position="104"/>
        <end position="125"/>
    </location>
</feature>
<protein>
    <recommendedName>
        <fullName evidence="2">Protein aurora borealis</fullName>
    </recommendedName>
</protein>